<dbReference type="GO" id="GO:0051287">
    <property type="term" value="F:NAD binding"/>
    <property type="evidence" value="ECO:0007669"/>
    <property type="project" value="InterPro"/>
</dbReference>
<evidence type="ECO:0000313" key="7">
    <source>
        <dbReference type="Proteomes" id="UP000185192"/>
    </source>
</evidence>
<proteinExistence type="inferred from homology"/>
<dbReference type="RefSeq" id="WP_074206264.1">
    <property type="nucleotide sequence ID" value="NZ_FSQW01000002.1"/>
</dbReference>
<dbReference type="Gene3D" id="3.40.50.720">
    <property type="entry name" value="NAD(P)-binding Rossmann-like Domain"/>
    <property type="match status" value="2"/>
</dbReference>
<dbReference type="PIRSF" id="PIRSF500136">
    <property type="entry name" value="UDP_ManNAc_DH"/>
    <property type="match status" value="1"/>
</dbReference>
<dbReference type="PANTHER" id="PTHR43491:SF2">
    <property type="entry name" value="UDP-N-ACETYL-D-MANNOSAMINE DEHYDROGENASE"/>
    <property type="match status" value="1"/>
</dbReference>
<dbReference type="GO" id="GO:0016616">
    <property type="term" value="F:oxidoreductase activity, acting on the CH-OH group of donors, NAD or NADP as acceptor"/>
    <property type="evidence" value="ECO:0007669"/>
    <property type="project" value="InterPro"/>
</dbReference>
<dbReference type="SUPFAM" id="SSF48179">
    <property type="entry name" value="6-phosphogluconate dehydrogenase C-terminal domain-like"/>
    <property type="match status" value="1"/>
</dbReference>
<dbReference type="InterPro" id="IPR001732">
    <property type="entry name" value="UDP-Glc/GDP-Man_DH_N"/>
</dbReference>
<dbReference type="InterPro" id="IPR017476">
    <property type="entry name" value="UDP-Glc/GDP-Man"/>
</dbReference>
<dbReference type="InterPro" id="IPR008927">
    <property type="entry name" value="6-PGluconate_DH-like_C_sf"/>
</dbReference>
<dbReference type="STRING" id="1123272.SAMN02745824_3400"/>
<evidence type="ECO:0000259" key="5">
    <source>
        <dbReference type="SMART" id="SM00984"/>
    </source>
</evidence>
<dbReference type="Proteomes" id="UP000185192">
    <property type="component" value="Unassembled WGS sequence"/>
</dbReference>
<protein>
    <submittedName>
        <fullName evidence="6">UDP-N-acetyl-D-galactosamine dehydrogenase</fullName>
    </submittedName>
</protein>
<dbReference type="SUPFAM" id="SSF52413">
    <property type="entry name" value="UDP-glucose/GDP-mannose dehydrogenase C-terminal domain"/>
    <property type="match status" value="1"/>
</dbReference>
<dbReference type="PIRSF" id="PIRSF000124">
    <property type="entry name" value="UDPglc_GDPman_dh"/>
    <property type="match status" value="1"/>
</dbReference>
<evidence type="ECO:0000256" key="2">
    <source>
        <dbReference type="ARBA" id="ARBA00023002"/>
    </source>
</evidence>
<organism evidence="6 7">
    <name type="scientific">Parasphingorhabdus marina DSM 22363</name>
    <dbReference type="NCBI Taxonomy" id="1123272"/>
    <lineage>
        <taxon>Bacteria</taxon>
        <taxon>Pseudomonadati</taxon>
        <taxon>Pseudomonadota</taxon>
        <taxon>Alphaproteobacteria</taxon>
        <taxon>Sphingomonadales</taxon>
        <taxon>Sphingomonadaceae</taxon>
        <taxon>Parasphingorhabdus</taxon>
    </lineage>
</organism>
<evidence type="ECO:0000256" key="3">
    <source>
        <dbReference type="ARBA" id="ARBA00023027"/>
    </source>
</evidence>
<dbReference type="AlphaFoldDB" id="A0A1N6HQ08"/>
<dbReference type="Pfam" id="PF00984">
    <property type="entry name" value="UDPG_MGDP_dh"/>
    <property type="match status" value="1"/>
</dbReference>
<dbReference type="EMBL" id="FSQW01000002">
    <property type="protein sequence ID" value="SIO21843.1"/>
    <property type="molecule type" value="Genomic_DNA"/>
</dbReference>
<dbReference type="InterPro" id="IPR028359">
    <property type="entry name" value="UDP_ManNAc/GlcNAc_DH"/>
</dbReference>
<dbReference type="SUPFAM" id="SSF51735">
    <property type="entry name" value="NAD(P)-binding Rossmann-fold domains"/>
    <property type="match status" value="1"/>
</dbReference>
<evidence type="ECO:0000256" key="1">
    <source>
        <dbReference type="ARBA" id="ARBA00006601"/>
    </source>
</evidence>
<dbReference type="InterPro" id="IPR014027">
    <property type="entry name" value="UDP-Glc/GDP-Man_DH_C"/>
</dbReference>
<dbReference type="InterPro" id="IPR036291">
    <property type="entry name" value="NAD(P)-bd_dom_sf"/>
</dbReference>
<name>A0A1N6HQ08_9SPHN</name>
<accession>A0A1N6HQ08</accession>
<dbReference type="InterPro" id="IPR014026">
    <property type="entry name" value="UDP-Glc/GDP-Man_DH_dimer"/>
</dbReference>
<keyword evidence="3" id="KW-0520">NAD</keyword>
<dbReference type="SMART" id="SM00984">
    <property type="entry name" value="UDPG_MGDP_dh_C"/>
    <property type="match status" value="1"/>
</dbReference>
<dbReference type="InterPro" id="IPR036220">
    <property type="entry name" value="UDP-Glc/GDP-Man_DH_C_sf"/>
</dbReference>
<evidence type="ECO:0000256" key="4">
    <source>
        <dbReference type="PIRNR" id="PIRNR000124"/>
    </source>
</evidence>
<keyword evidence="7" id="KW-1185">Reference proteome</keyword>
<dbReference type="Pfam" id="PF03720">
    <property type="entry name" value="UDPG_MGDP_dh_C"/>
    <property type="match status" value="1"/>
</dbReference>
<keyword evidence="2" id="KW-0560">Oxidoreductase</keyword>
<feature type="domain" description="UDP-glucose/GDP-mannose dehydrogenase C-terminal" evidence="5">
    <location>
        <begin position="313"/>
        <end position="412"/>
    </location>
</feature>
<gene>
    <name evidence="6" type="ORF">SAMN02745824_3400</name>
</gene>
<comment type="similarity">
    <text evidence="1 4">Belongs to the UDP-glucose/GDP-mannose dehydrogenase family.</text>
</comment>
<dbReference type="NCBIfam" id="TIGR03026">
    <property type="entry name" value="NDP-sugDHase"/>
    <property type="match status" value="1"/>
</dbReference>
<dbReference type="GO" id="GO:0000271">
    <property type="term" value="P:polysaccharide biosynthetic process"/>
    <property type="evidence" value="ECO:0007669"/>
    <property type="project" value="InterPro"/>
</dbReference>
<dbReference type="GO" id="GO:0016628">
    <property type="term" value="F:oxidoreductase activity, acting on the CH-CH group of donors, NAD or NADP as acceptor"/>
    <property type="evidence" value="ECO:0007669"/>
    <property type="project" value="InterPro"/>
</dbReference>
<reference evidence="7" key="1">
    <citation type="submission" date="2016-11" db="EMBL/GenBank/DDBJ databases">
        <authorList>
            <person name="Varghese N."/>
            <person name="Submissions S."/>
        </authorList>
    </citation>
    <scope>NUCLEOTIDE SEQUENCE [LARGE SCALE GENOMIC DNA]</scope>
    <source>
        <strain evidence="7">DSM 22363</strain>
    </source>
</reference>
<dbReference type="PANTHER" id="PTHR43491">
    <property type="entry name" value="UDP-N-ACETYL-D-MANNOSAMINE DEHYDROGENASE"/>
    <property type="match status" value="1"/>
</dbReference>
<dbReference type="Pfam" id="PF03721">
    <property type="entry name" value="UDPG_MGDP_dh_N"/>
    <property type="match status" value="1"/>
</dbReference>
<sequence>MEKIVVLGLGYVGLPVAVGLAKKFDHVTGFDISKKRVADLKKGNDWTGEISDREMAATKLKVSDNPDVLCDANFIIVTVPTPIDADNRPDLSPIRDACALIGPRIRKGTVIVFESTVYPGVTDDICAPIISRLSKLDRGKDFSLGYSPERINPGDKVNTLSSIVKIISADDDATLDRLRNVYGSIVEAGLHVAPSIKVAEAAKVIENTQRDINIALINEIALIFDRMGIKTSDVLEAAGTKWNFLPFRPGLVGGHCIGVDPYYLTSAAQKLGYNPEIILAGRRINDDMGAMIGQKAVKLMVRQDFTVRQCKVGILGLTFKEDVPDLRNSKVPDIVSELRDYGIQPLIHDPHANPEEAMDEYGLQLCGIEEFKDLDCLIYAVPHRSINLSPSSVMSMVRKGGVIVDIKSRLADNRFDDRIYWCL</sequence>
<evidence type="ECO:0000313" key="6">
    <source>
        <dbReference type="EMBL" id="SIO21843.1"/>
    </source>
</evidence>